<dbReference type="SMART" id="SM00387">
    <property type="entry name" value="HATPase_c"/>
    <property type="match status" value="1"/>
</dbReference>
<dbReference type="Gene3D" id="2.30.30.40">
    <property type="entry name" value="SH3 Domains"/>
    <property type="match status" value="1"/>
</dbReference>
<dbReference type="InterPro" id="IPR036641">
    <property type="entry name" value="HPT_dom_sf"/>
</dbReference>
<evidence type="ECO:0000256" key="7">
    <source>
        <dbReference type="ARBA" id="ARBA00022741"/>
    </source>
</evidence>
<dbReference type="InterPro" id="IPR004105">
    <property type="entry name" value="CheA-like_dim"/>
</dbReference>
<evidence type="ECO:0000313" key="18">
    <source>
        <dbReference type="Proteomes" id="UP001200741"/>
    </source>
</evidence>
<dbReference type="EMBL" id="JAJTWU010000012">
    <property type="protein sequence ID" value="MCE4557766.1"/>
    <property type="molecule type" value="Genomic_DNA"/>
</dbReference>
<accession>A0ABS8Y3V4</accession>
<dbReference type="PROSITE" id="PS50109">
    <property type="entry name" value="HIS_KIN"/>
    <property type="match status" value="1"/>
</dbReference>
<dbReference type="SMART" id="SM00260">
    <property type="entry name" value="CheW"/>
    <property type="match status" value="1"/>
</dbReference>
<dbReference type="PROSITE" id="PS50851">
    <property type="entry name" value="CHEW"/>
    <property type="match status" value="1"/>
</dbReference>
<evidence type="ECO:0000256" key="9">
    <source>
        <dbReference type="ARBA" id="ARBA00022840"/>
    </source>
</evidence>
<dbReference type="InterPro" id="IPR003594">
    <property type="entry name" value="HATPase_dom"/>
</dbReference>
<evidence type="ECO:0000313" key="17">
    <source>
        <dbReference type="EMBL" id="MCE4557766.1"/>
    </source>
</evidence>
<evidence type="ECO:0000256" key="13">
    <source>
        <dbReference type="SAM" id="MobiDB-lite"/>
    </source>
</evidence>
<dbReference type="Pfam" id="PF01584">
    <property type="entry name" value="CheW"/>
    <property type="match status" value="1"/>
</dbReference>
<evidence type="ECO:0000256" key="2">
    <source>
        <dbReference type="ARBA" id="ARBA00012438"/>
    </source>
</evidence>
<evidence type="ECO:0000256" key="4">
    <source>
        <dbReference type="ARBA" id="ARBA00022500"/>
    </source>
</evidence>
<dbReference type="PANTHER" id="PTHR43395:SF10">
    <property type="entry name" value="CHEMOTAXIS PROTEIN CHEA"/>
    <property type="match status" value="1"/>
</dbReference>
<keyword evidence="7" id="KW-0547">Nucleotide-binding</keyword>
<keyword evidence="8" id="KW-0418">Kinase</keyword>
<dbReference type="InterPro" id="IPR037006">
    <property type="entry name" value="CheA-like_homodim_sf"/>
</dbReference>
<proteinExistence type="predicted"/>
<keyword evidence="6" id="KW-0808">Transferase</keyword>
<dbReference type="SMART" id="SM01231">
    <property type="entry name" value="H-kinase_dim"/>
    <property type="match status" value="1"/>
</dbReference>
<dbReference type="SUPFAM" id="SSF55874">
    <property type="entry name" value="ATPase domain of HSP90 chaperone/DNA topoisomerase II/histidine kinase"/>
    <property type="match status" value="1"/>
</dbReference>
<evidence type="ECO:0000256" key="5">
    <source>
        <dbReference type="ARBA" id="ARBA00022553"/>
    </source>
</evidence>
<keyword evidence="10" id="KW-0902">Two-component regulatory system</keyword>
<feature type="region of interest" description="Disordered" evidence="13">
    <location>
        <begin position="135"/>
        <end position="157"/>
    </location>
</feature>
<evidence type="ECO:0000256" key="1">
    <source>
        <dbReference type="ARBA" id="ARBA00000085"/>
    </source>
</evidence>
<dbReference type="Pfam" id="PF02518">
    <property type="entry name" value="HATPase_c"/>
    <property type="match status" value="1"/>
</dbReference>
<feature type="compositionally biased region" description="Basic and acidic residues" evidence="13">
    <location>
        <begin position="145"/>
        <end position="157"/>
    </location>
</feature>
<dbReference type="InterPro" id="IPR004358">
    <property type="entry name" value="Sig_transdc_His_kin-like_C"/>
</dbReference>
<feature type="domain" description="CheW-like" evidence="15">
    <location>
        <begin position="571"/>
        <end position="708"/>
    </location>
</feature>
<protein>
    <recommendedName>
        <fullName evidence="3">Chemotaxis protein CheA</fullName>
        <ecNumber evidence="2">2.7.13.3</ecNumber>
    </recommendedName>
</protein>
<evidence type="ECO:0000259" key="14">
    <source>
        <dbReference type="PROSITE" id="PS50109"/>
    </source>
</evidence>
<feature type="domain" description="HPt" evidence="16">
    <location>
        <begin position="1"/>
        <end position="103"/>
    </location>
</feature>
<evidence type="ECO:0000256" key="6">
    <source>
        <dbReference type="ARBA" id="ARBA00022679"/>
    </source>
</evidence>
<dbReference type="CDD" id="cd16916">
    <property type="entry name" value="HATPase_CheA-like"/>
    <property type="match status" value="1"/>
</dbReference>
<feature type="domain" description="Histidine kinase" evidence="14">
    <location>
        <begin position="379"/>
        <end position="579"/>
    </location>
</feature>
<dbReference type="Gene3D" id="1.10.287.560">
    <property type="entry name" value="Histidine kinase CheA-like, homodimeric domain"/>
    <property type="match status" value="1"/>
</dbReference>
<dbReference type="InterPro" id="IPR005467">
    <property type="entry name" value="His_kinase_dom"/>
</dbReference>
<evidence type="ECO:0000259" key="16">
    <source>
        <dbReference type="PROSITE" id="PS50894"/>
    </source>
</evidence>
<dbReference type="InterPro" id="IPR051315">
    <property type="entry name" value="Bact_Chemotaxis_CheA"/>
</dbReference>
<evidence type="ECO:0000256" key="10">
    <source>
        <dbReference type="ARBA" id="ARBA00023012"/>
    </source>
</evidence>
<dbReference type="SUPFAM" id="SSF47226">
    <property type="entry name" value="Histidine-containing phosphotransfer domain, HPT domain"/>
    <property type="match status" value="1"/>
</dbReference>
<dbReference type="Gene3D" id="1.20.120.160">
    <property type="entry name" value="HPT domain"/>
    <property type="match status" value="1"/>
</dbReference>
<keyword evidence="5 12" id="KW-0597">Phosphoprotein</keyword>
<reference evidence="17 18" key="1">
    <citation type="submission" date="2021-12" db="EMBL/GenBank/DDBJ databases">
        <title>Genome seq of P8.</title>
        <authorList>
            <person name="Seo T."/>
        </authorList>
    </citation>
    <scope>NUCLEOTIDE SEQUENCE [LARGE SCALE GENOMIC DNA]</scope>
    <source>
        <strain evidence="17 18">P8</strain>
    </source>
</reference>
<comment type="catalytic activity">
    <reaction evidence="1">
        <text>ATP + protein L-histidine = ADP + protein N-phospho-L-histidine.</text>
        <dbReference type="EC" id="2.7.13.3"/>
    </reaction>
</comment>
<gene>
    <name evidence="17" type="ORF">LXT13_25575</name>
</gene>
<dbReference type="SUPFAM" id="SSF47384">
    <property type="entry name" value="Homodimeric domain of signal transducing histidine kinase"/>
    <property type="match status" value="1"/>
</dbReference>
<dbReference type="PANTHER" id="PTHR43395">
    <property type="entry name" value="SENSOR HISTIDINE KINASE CHEA"/>
    <property type="match status" value="1"/>
</dbReference>
<sequence length="725" mass="78040">MNLDQALQTFLAEGRELLEDMEAALLSVRDEADPSESVNSIFRAAHTIKGSAGLFGLDTVVAFTHVVESLLDQVREGEVALDDGLVALLLACGDHIASLLDAVEDGRRDLTNDEVATGAGLLAGLHAQMNRPQTQQAVAPPPEPAFERRPADADHGEGADHWHISLRFGRDVLRNGMDPLSFLRYLATLGSIEHVVTLHDAVPALETLDAESCWLGFEIAFKSGCDKATIESAFEFVIDDCALRIVAPRSRVAEYIALIEQLPEEPSRLGDILLRCGSLTSHELDMALNSQRQGQPTELLGRILAEQGTVAPQVVEAALTKQKQVKETQIKESQSVRVDADKLDRLINLVGELVIAAAGANLIARRTRSVDLHEAHSTLADLIEEVRDSALQLRMVKIGGTFGRFKRVVHDVARELGKDIELKISGEDTELDKTVVEKIGDPLMHLVRNAIDHGIDSPEQRAARGKPLKGTVTLNAFHESGSIVIEVCDDGGGLNRDKILAKAIDRGLVEAGKPLGDGEIYGLIFEPGFSTAEQVTNLSGRGVGMDVVKRNITALRGSVGIDSTPGQGTRVTVRLPLTLAIIDGFQVGVGKSVFVVPLDMVDECIEFTAKPGHDYIDLRGQVLPFIRLREFFDIAGAPAARQNIVVVKHLGQKFGLVVDALMGEAQTVIKPLSRMFSQVQGISGSSILGSGEVALLIDVPVLMQRAGTVRHGQARRLLGAGATTA</sequence>
<organism evidence="17 18">
    <name type="scientific">Pelomonas cellulosilytica</name>
    <dbReference type="NCBI Taxonomy" id="2906762"/>
    <lineage>
        <taxon>Bacteria</taxon>
        <taxon>Pseudomonadati</taxon>
        <taxon>Pseudomonadota</taxon>
        <taxon>Betaproteobacteria</taxon>
        <taxon>Burkholderiales</taxon>
        <taxon>Sphaerotilaceae</taxon>
        <taxon>Roseateles</taxon>
    </lineage>
</organism>
<comment type="function">
    <text evidence="11">Involved in the transmission of sensory signals from the chemoreceptors to the flagellar motors. CheA is autophosphorylated; it can transfer its phosphate group to either CheB or CheY.</text>
</comment>
<dbReference type="InterPro" id="IPR036061">
    <property type="entry name" value="CheW-like_dom_sf"/>
</dbReference>
<dbReference type="CDD" id="cd00088">
    <property type="entry name" value="HPT"/>
    <property type="match status" value="1"/>
</dbReference>
<dbReference type="SMART" id="SM00073">
    <property type="entry name" value="HPT"/>
    <property type="match status" value="1"/>
</dbReference>
<keyword evidence="9" id="KW-0067">ATP-binding</keyword>
<dbReference type="EC" id="2.7.13.3" evidence="2"/>
<dbReference type="InterPro" id="IPR008207">
    <property type="entry name" value="Sig_transdc_His_kin_Hpt_dom"/>
</dbReference>
<dbReference type="PROSITE" id="PS50894">
    <property type="entry name" value="HPT"/>
    <property type="match status" value="1"/>
</dbReference>
<evidence type="ECO:0000259" key="15">
    <source>
        <dbReference type="PROSITE" id="PS50851"/>
    </source>
</evidence>
<comment type="caution">
    <text evidence="17">The sequence shown here is derived from an EMBL/GenBank/DDBJ whole genome shotgun (WGS) entry which is preliminary data.</text>
</comment>
<name>A0ABS8Y3V4_9BURK</name>
<dbReference type="SUPFAM" id="SSF50341">
    <property type="entry name" value="CheW-like"/>
    <property type="match status" value="1"/>
</dbReference>
<keyword evidence="4" id="KW-0145">Chemotaxis</keyword>
<evidence type="ECO:0000256" key="11">
    <source>
        <dbReference type="ARBA" id="ARBA00035100"/>
    </source>
</evidence>
<dbReference type="RefSeq" id="WP_233375146.1">
    <property type="nucleotide sequence ID" value="NZ_JAJTWU010000012.1"/>
</dbReference>
<dbReference type="InterPro" id="IPR036097">
    <property type="entry name" value="HisK_dim/P_sf"/>
</dbReference>
<dbReference type="InterPro" id="IPR002545">
    <property type="entry name" value="CheW-lke_dom"/>
</dbReference>
<dbReference type="PRINTS" id="PR00344">
    <property type="entry name" value="BCTRLSENSOR"/>
</dbReference>
<dbReference type="InterPro" id="IPR036890">
    <property type="entry name" value="HATPase_C_sf"/>
</dbReference>
<dbReference type="Pfam" id="PF01627">
    <property type="entry name" value="Hpt"/>
    <property type="match status" value="1"/>
</dbReference>
<dbReference type="Proteomes" id="UP001200741">
    <property type="component" value="Unassembled WGS sequence"/>
</dbReference>
<feature type="modified residue" description="Phosphohistidine" evidence="12">
    <location>
        <position position="46"/>
    </location>
</feature>
<dbReference type="Pfam" id="PF02895">
    <property type="entry name" value="H-kinase_dim"/>
    <property type="match status" value="1"/>
</dbReference>
<keyword evidence="18" id="KW-1185">Reference proteome</keyword>
<dbReference type="Gene3D" id="3.30.565.10">
    <property type="entry name" value="Histidine kinase-like ATPase, C-terminal domain"/>
    <property type="match status" value="1"/>
</dbReference>
<evidence type="ECO:0000256" key="3">
    <source>
        <dbReference type="ARBA" id="ARBA00021495"/>
    </source>
</evidence>
<evidence type="ECO:0000256" key="12">
    <source>
        <dbReference type="PROSITE-ProRule" id="PRU00110"/>
    </source>
</evidence>
<evidence type="ECO:0000256" key="8">
    <source>
        <dbReference type="ARBA" id="ARBA00022777"/>
    </source>
</evidence>